<dbReference type="InterPro" id="IPR029030">
    <property type="entry name" value="Caspase-like_dom_sf"/>
</dbReference>
<name>A0ABX4MMK4_9RHOB</name>
<reference evidence="3 4" key="1">
    <citation type="journal article" date="2018" name="Int. J. Syst. Evol. Microbiol.">
        <title>Pseudooceanicola lipolyticus sp. nov., a marine alphaproteobacterium, reclassification of Oceanicola flagellatus as Pseudooceanicola flagellatus comb. nov. and emended description of the genus Pseudooceanicola.</title>
        <authorList>
            <person name="Huang M.-M."/>
            <person name="Guo L.-L."/>
            <person name="Wu Y.-H."/>
            <person name="Lai Q.-L."/>
            <person name="Shao Z.-Z."/>
            <person name="Wang C.-S."/>
            <person name="Wu M."/>
            <person name="Xu X.-W."/>
        </authorList>
    </citation>
    <scope>NUCLEOTIDE SEQUENCE [LARGE SCALE GENOMIC DNA]</scope>
    <source>
        <strain evidence="3 4">Ar-45</strain>
    </source>
</reference>
<dbReference type="PROSITE" id="PS50208">
    <property type="entry name" value="CASPASE_P20"/>
    <property type="match status" value="1"/>
</dbReference>
<organism evidence="3 4">
    <name type="scientific">Pseudooceanicola antarcticus</name>
    <dbReference type="NCBI Taxonomy" id="1247613"/>
    <lineage>
        <taxon>Bacteria</taxon>
        <taxon>Pseudomonadati</taxon>
        <taxon>Pseudomonadota</taxon>
        <taxon>Alphaproteobacteria</taxon>
        <taxon>Rhodobacterales</taxon>
        <taxon>Paracoccaceae</taxon>
        <taxon>Pseudooceanicola</taxon>
    </lineage>
</organism>
<dbReference type="PANTHER" id="PTHR22576:SF37">
    <property type="entry name" value="MUCOSA-ASSOCIATED LYMPHOID TISSUE LYMPHOMA TRANSLOCATION PROTEIN 1"/>
    <property type="match status" value="1"/>
</dbReference>
<dbReference type="InterPro" id="IPR052039">
    <property type="entry name" value="Caspase-related_regulators"/>
</dbReference>
<dbReference type="SMART" id="SM00671">
    <property type="entry name" value="SEL1"/>
    <property type="match status" value="2"/>
</dbReference>
<dbReference type="PANTHER" id="PTHR22576">
    <property type="entry name" value="MUCOSA ASSOCIATED LYMPHOID TISSUE LYMPHOMA TRANSLOCATION PROTEIN 1/PARACASPASE"/>
    <property type="match status" value="1"/>
</dbReference>
<evidence type="ECO:0000259" key="2">
    <source>
        <dbReference type="PROSITE" id="PS50208"/>
    </source>
</evidence>
<dbReference type="EMBL" id="PGTD01000016">
    <property type="protein sequence ID" value="PJE28640.1"/>
    <property type="molecule type" value="Genomic_DNA"/>
</dbReference>
<dbReference type="SUPFAM" id="SSF52129">
    <property type="entry name" value="Caspase-like"/>
    <property type="match status" value="1"/>
</dbReference>
<accession>A0ABX4MMK4</accession>
<dbReference type="InterPro" id="IPR001309">
    <property type="entry name" value="Pept_C14_p20"/>
</dbReference>
<proteinExistence type="predicted"/>
<evidence type="ECO:0000313" key="3">
    <source>
        <dbReference type="EMBL" id="PJE28640.1"/>
    </source>
</evidence>
<protein>
    <recommendedName>
        <fullName evidence="2">Caspase family p20 domain-containing protein</fullName>
    </recommendedName>
</protein>
<dbReference type="InterPro" id="IPR011990">
    <property type="entry name" value="TPR-like_helical_dom_sf"/>
</dbReference>
<dbReference type="Gene3D" id="1.25.40.10">
    <property type="entry name" value="Tetratricopeptide repeat domain"/>
    <property type="match status" value="1"/>
</dbReference>
<sequence>MAAGPTRRKTRPRIRSCGPRPLGRMTKMTKTIRHLCQEASARALASATAALLLLLALMLPGPAPAQDVAFKNFSEVRVTGPVNRQSSTDNYALIIYNANYEDDAISDLAVTELDARAMARLFQDMGYPEDNIMVVGDGTKREIEDQIFFFTEKLDAESSVVIYYSGHGITFDGDPSNYIVPVDMTARSQGANKSTREAFFKRRAVNFNRDVLGVIKAAGPKGVVVFYDACRNSPLAGSDPTKAVGQEQGFVPAKVEGTAIFYSARNGETSLAALSNDDEVKLSVYTRVLITQLSRNPSIRLSDLHRELQSSVARMARNKPGGSHSQNPVMENGLDYSRSERNEFCLALADVNGVQGCTGPDGVPEPIAPGELSQVCTEAPIRGRVGLIPTIAQAREERDRYIQCDDLREEINARIADLSWEETKAQNTCASYRAYLQFHPASIHADMARQKEAEACRQLSQAELRGHVVNCETTAARLGFANFASDGAALEQASQSCAIAATDPTVDNRQISFHHAVIMLAQGQSERALDALKFAAGTVPAAALKLGDTLSSEDIPLPQRDLAEALFWYERAASSSSVSATDQRRALFRVVELQNELGNPAAAMDAYTLLIQRANQTREIMAHLRQFPEGLPGKLSPSDVYDLLFFRFPEGALAYQIGEAWETGVHGGANLELARVWYTRAVERGYTRAEEKLSGSSVTGGADDSQLWDALLDCLEQSDRALSPEAKLERGIDCTDDYLARARSDNPDRPQVEEHREALQAELASYQSSSGGGGLDRFLPGGQPEVPADPWQTRNGTYSGLRGYTDGGRRSPNAECLNQYSFTATVENGTIRFWSDNRNFTGQVDLEGNISLDRSGLSPSSKTEFWIRGHVSNARMFSGYCGNGYFQLTGY</sequence>
<keyword evidence="4" id="KW-1185">Reference proteome</keyword>
<feature type="compositionally biased region" description="Basic residues" evidence="1">
    <location>
        <begin position="1"/>
        <end position="14"/>
    </location>
</feature>
<evidence type="ECO:0000256" key="1">
    <source>
        <dbReference type="SAM" id="MobiDB-lite"/>
    </source>
</evidence>
<feature type="region of interest" description="Disordered" evidence="1">
    <location>
        <begin position="1"/>
        <end position="23"/>
    </location>
</feature>
<evidence type="ECO:0000313" key="4">
    <source>
        <dbReference type="Proteomes" id="UP000231702"/>
    </source>
</evidence>
<gene>
    <name evidence="3" type="ORF">CVM39_09165</name>
</gene>
<dbReference type="Proteomes" id="UP000231702">
    <property type="component" value="Unassembled WGS sequence"/>
</dbReference>
<feature type="domain" description="Caspase family p20" evidence="2">
    <location>
        <begin position="88"/>
        <end position="168"/>
    </location>
</feature>
<dbReference type="SUPFAM" id="SSF81901">
    <property type="entry name" value="HCP-like"/>
    <property type="match status" value="1"/>
</dbReference>
<dbReference type="InterPro" id="IPR011600">
    <property type="entry name" value="Pept_C14_caspase"/>
</dbReference>
<dbReference type="Pfam" id="PF00656">
    <property type="entry name" value="Peptidase_C14"/>
    <property type="match status" value="1"/>
</dbReference>
<comment type="caution">
    <text evidence="3">The sequence shown here is derived from an EMBL/GenBank/DDBJ whole genome shotgun (WGS) entry which is preliminary data.</text>
</comment>
<dbReference type="InterPro" id="IPR006597">
    <property type="entry name" value="Sel1-like"/>
</dbReference>
<dbReference type="Gene3D" id="3.40.50.1460">
    <property type="match status" value="1"/>
</dbReference>